<sequence length="669" mass="72495">MGSVPEPFPAEAAVLPAPPGYRTVDDEKADYTQALKRVNGQSFKDWPNEAGFDGLREERGPIEIPVTGTIPAYAAGSLYRTGPGVMKVEGTPKGTHYISHWFDGLAHTHRFEIVAEPKDQPNAEAGGEAKNKITVFYSSRRQSEARMRLIQEQGAAKLFSFAQRADPCIGLLGKFMSTFKAAALGRSSTRHKDSENVNVVVHLNVPGVKGTPPVGTAATKADRRSMAVFPNTATSTADDKKISFTPAPQTSSGHRAKLPDSVWITTDATLMRRVDPATLEPIGVASQDTLHPDLKGPMSSSHAQRDPVTGDFYNFNLDLGATPTYRVFRVSQATGKTDILATIRCRNGPAPAGSVSPTIGGGSSGRTPHISNAKPAYIHSFFLTARYVVLCIPCTHVAQNGLKMLWDRNVLDGLEQFNPANKTRWIVVDRQIPGRGVVGEFDSPASFFFHSVNAYEEEEDDKGSIVCDIIDYPTSDVIHALYYDVLLNRNDAATDFYNDPVRVANINPCLSRYRLTLPSSSSSSPSRSSSPPSATTPAVRDWMIAGPHAGELPSINPRYATRRHRFVYSVANQGRSTLADGLVKTDTETRAALLWDAPHGHTPGEAIFIENPDSKEDDEDDGVLLSVVLDGTAGKSYLLCLDARTMTETGRAEVGFAIGFGFHGVHARA</sequence>
<evidence type="ECO:0000313" key="8">
    <source>
        <dbReference type="Proteomes" id="UP001583186"/>
    </source>
</evidence>
<evidence type="ECO:0008006" key="9">
    <source>
        <dbReference type="Google" id="ProtNLM"/>
    </source>
</evidence>
<dbReference type="PANTHER" id="PTHR10543">
    <property type="entry name" value="BETA-CAROTENE DIOXYGENASE"/>
    <property type="match status" value="1"/>
</dbReference>
<keyword evidence="8" id="KW-1185">Reference proteome</keyword>
<keyword evidence="3" id="KW-0479">Metal-binding</keyword>
<keyword evidence="4" id="KW-0560">Oxidoreductase</keyword>
<evidence type="ECO:0000256" key="3">
    <source>
        <dbReference type="ARBA" id="ARBA00022723"/>
    </source>
</evidence>
<dbReference type="InterPro" id="IPR004294">
    <property type="entry name" value="Carotenoid_Oase"/>
</dbReference>
<evidence type="ECO:0000313" key="7">
    <source>
        <dbReference type="EMBL" id="KAL1890873.1"/>
    </source>
</evidence>
<dbReference type="PANTHER" id="PTHR10543:SF24">
    <property type="entry name" value="CAROTENOID ISOMEROOXYGENASE"/>
    <property type="match status" value="1"/>
</dbReference>
<dbReference type="Pfam" id="PF03055">
    <property type="entry name" value="RPE65"/>
    <property type="match status" value="1"/>
</dbReference>
<evidence type="ECO:0000256" key="1">
    <source>
        <dbReference type="ARBA" id="ARBA00001954"/>
    </source>
</evidence>
<evidence type="ECO:0000256" key="2">
    <source>
        <dbReference type="ARBA" id="ARBA00006787"/>
    </source>
</evidence>
<protein>
    <recommendedName>
        <fullName evidence="9">Carotenoid cleavage dioxygenase 1</fullName>
    </recommendedName>
</protein>
<gene>
    <name evidence="7" type="ORF">Sste5346_008014</name>
</gene>
<dbReference type="Proteomes" id="UP001583186">
    <property type="component" value="Unassembled WGS sequence"/>
</dbReference>
<comment type="cofactor">
    <cofactor evidence="1">
        <name>Fe(2+)</name>
        <dbReference type="ChEBI" id="CHEBI:29033"/>
    </cofactor>
</comment>
<keyword evidence="5" id="KW-0408">Iron</keyword>
<feature type="region of interest" description="Disordered" evidence="6">
    <location>
        <begin position="517"/>
        <end position="538"/>
    </location>
</feature>
<feature type="compositionally biased region" description="Low complexity" evidence="6">
    <location>
        <begin position="518"/>
        <end position="533"/>
    </location>
</feature>
<reference evidence="7 8" key="1">
    <citation type="journal article" date="2024" name="IMA Fungus">
        <title>IMA Genome - F19 : A genome assembly and annotation guide to empower mycologists, including annotated draft genome sequences of Ceratocystis pirilliformis, Diaporthe australafricana, Fusarium ophioides, Paecilomyces lecythidis, and Sporothrix stenoceras.</title>
        <authorList>
            <person name="Aylward J."/>
            <person name="Wilson A.M."/>
            <person name="Visagie C.M."/>
            <person name="Spraker J."/>
            <person name="Barnes I."/>
            <person name="Buitendag C."/>
            <person name="Ceriani C."/>
            <person name="Del Mar Angel L."/>
            <person name="du Plessis D."/>
            <person name="Fuchs T."/>
            <person name="Gasser K."/>
            <person name="Kramer D."/>
            <person name="Li W."/>
            <person name="Munsamy K."/>
            <person name="Piso A."/>
            <person name="Price J.L."/>
            <person name="Sonnekus B."/>
            <person name="Thomas C."/>
            <person name="van der Nest A."/>
            <person name="van Dijk A."/>
            <person name="van Heerden A."/>
            <person name="van Vuuren N."/>
            <person name="Yilmaz N."/>
            <person name="Duong T.A."/>
            <person name="van der Merwe N.A."/>
            <person name="Wingfield M.J."/>
            <person name="Wingfield B.D."/>
        </authorList>
    </citation>
    <scope>NUCLEOTIDE SEQUENCE [LARGE SCALE GENOMIC DNA]</scope>
    <source>
        <strain evidence="7 8">CMW 5346</strain>
    </source>
</reference>
<name>A0ABR3YR77_9PEZI</name>
<proteinExistence type="inferred from homology"/>
<comment type="caution">
    <text evidence="7">The sequence shown here is derived from an EMBL/GenBank/DDBJ whole genome shotgun (WGS) entry which is preliminary data.</text>
</comment>
<dbReference type="EMBL" id="JAWCUI010000058">
    <property type="protein sequence ID" value="KAL1890873.1"/>
    <property type="molecule type" value="Genomic_DNA"/>
</dbReference>
<evidence type="ECO:0000256" key="5">
    <source>
        <dbReference type="ARBA" id="ARBA00023004"/>
    </source>
</evidence>
<organism evidence="7 8">
    <name type="scientific">Sporothrix stenoceras</name>
    <dbReference type="NCBI Taxonomy" id="5173"/>
    <lineage>
        <taxon>Eukaryota</taxon>
        <taxon>Fungi</taxon>
        <taxon>Dikarya</taxon>
        <taxon>Ascomycota</taxon>
        <taxon>Pezizomycotina</taxon>
        <taxon>Sordariomycetes</taxon>
        <taxon>Sordariomycetidae</taxon>
        <taxon>Ophiostomatales</taxon>
        <taxon>Ophiostomataceae</taxon>
        <taxon>Sporothrix</taxon>
    </lineage>
</organism>
<accession>A0ABR3YR77</accession>
<evidence type="ECO:0000256" key="6">
    <source>
        <dbReference type="SAM" id="MobiDB-lite"/>
    </source>
</evidence>
<comment type="similarity">
    <text evidence="2">Belongs to the carotenoid oxygenase family.</text>
</comment>
<evidence type="ECO:0000256" key="4">
    <source>
        <dbReference type="ARBA" id="ARBA00023002"/>
    </source>
</evidence>